<proteinExistence type="predicted"/>
<dbReference type="PANTHER" id="PTHR24421:SF10">
    <property type="entry name" value="NITRATE_NITRITE SENSOR PROTEIN NARQ"/>
    <property type="match status" value="1"/>
</dbReference>
<feature type="domain" description="Histidine kinase/HSP90-like ATPase" evidence="10">
    <location>
        <begin position="290"/>
        <end position="389"/>
    </location>
</feature>
<dbReference type="CDD" id="cd16917">
    <property type="entry name" value="HATPase_UhpB-NarQ-NarX-like"/>
    <property type="match status" value="1"/>
</dbReference>
<keyword evidence="7" id="KW-0067">ATP-binding</keyword>
<dbReference type="InterPro" id="IPR050482">
    <property type="entry name" value="Sensor_HK_TwoCompSys"/>
</dbReference>
<keyword evidence="8" id="KW-0902">Two-component regulatory system</keyword>
<dbReference type="EMBL" id="BAABJQ010000006">
    <property type="protein sequence ID" value="GAA5184441.1"/>
    <property type="molecule type" value="Genomic_DNA"/>
</dbReference>
<dbReference type="Gene3D" id="3.30.565.10">
    <property type="entry name" value="Histidine kinase-like ATPase, C-terminal domain"/>
    <property type="match status" value="1"/>
</dbReference>
<dbReference type="InterPro" id="IPR036890">
    <property type="entry name" value="HATPase_C_sf"/>
</dbReference>
<evidence type="ECO:0000256" key="3">
    <source>
        <dbReference type="ARBA" id="ARBA00022553"/>
    </source>
</evidence>
<evidence type="ECO:0000256" key="6">
    <source>
        <dbReference type="ARBA" id="ARBA00022777"/>
    </source>
</evidence>
<keyword evidence="4" id="KW-0808">Transferase</keyword>
<reference evidence="12" key="1">
    <citation type="journal article" date="2019" name="Int. J. Syst. Evol. Microbiol.">
        <title>The Global Catalogue of Microorganisms (GCM) 10K type strain sequencing project: providing services to taxonomists for standard genome sequencing and annotation.</title>
        <authorList>
            <consortium name="The Broad Institute Genomics Platform"/>
            <consortium name="The Broad Institute Genome Sequencing Center for Infectious Disease"/>
            <person name="Wu L."/>
            <person name="Ma J."/>
        </authorList>
    </citation>
    <scope>NUCLEOTIDE SEQUENCE [LARGE SCALE GENOMIC DNA]</scope>
    <source>
        <strain evidence="12">JCM 18304</strain>
    </source>
</reference>
<feature type="transmembrane region" description="Helical" evidence="9">
    <location>
        <begin position="120"/>
        <end position="136"/>
    </location>
</feature>
<evidence type="ECO:0000256" key="4">
    <source>
        <dbReference type="ARBA" id="ARBA00022679"/>
    </source>
</evidence>
<evidence type="ECO:0000256" key="8">
    <source>
        <dbReference type="ARBA" id="ARBA00023012"/>
    </source>
</evidence>
<dbReference type="Pfam" id="PF07730">
    <property type="entry name" value="HisKA_3"/>
    <property type="match status" value="1"/>
</dbReference>
<dbReference type="SUPFAM" id="SSF55874">
    <property type="entry name" value="ATPase domain of HSP90 chaperone/DNA topoisomerase II/histidine kinase"/>
    <property type="match status" value="1"/>
</dbReference>
<gene>
    <name evidence="11" type="ORF">GCM10023322_25910</name>
</gene>
<accession>A0ABP9RR80</accession>
<feature type="transmembrane region" description="Helical" evidence="9">
    <location>
        <begin position="73"/>
        <end position="93"/>
    </location>
</feature>
<evidence type="ECO:0000256" key="2">
    <source>
        <dbReference type="ARBA" id="ARBA00012438"/>
    </source>
</evidence>
<evidence type="ECO:0000259" key="10">
    <source>
        <dbReference type="SMART" id="SM00387"/>
    </source>
</evidence>
<keyword evidence="9" id="KW-0472">Membrane</keyword>
<sequence length="393" mass="40789">MSTHREGVLMSANDAPVPQWRWALPVGRAIGLVVVAVAALKASPEGHRVAIGAALAVCVAGAAYGLLFARPLWGQRLIGLVGLAGGGVALAVIDPHGPGWLAGAIAIAAGLVRLPTRPGLIFMAATGVALTVAPLVRGETGQVAVNASICGGCAVLGMILENSRSRAVTAERLLASEQAARESAAEAERYAERQRLAREIHDILAHTLSAQTVQLEGARLLLEHGQPVGEVRQRIESAQRLARDGLEETRRAVHSLRGQTRPLPETLQELATTAGATYRQQGEPRPVPAQAALAIERTVQEALTNARKHAPGAAVTVTMSFGDDHDEVEVCDDGATGAHAPLSNTGSGYGLAGMRERAELIGAKLATGPHAVGSGGKGYRVWLTVPRNAPSAS</sequence>
<dbReference type="RefSeq" id="WP_345629231.1">
    <property type="nucleotide sequence ID" value="NZ_BAABJQ010000006.1"/>
</dbReference>
<evidence type="ECO:0000256" key="1">
    <source>
        <dbReference type="ARBA" id="ARBA00000085"/>
    </source>
</evidence>
<feature type="transmembrane region" description="Helical" evidence="9">
    <location>
        <begin position="20"/>
        <end position="40"/>
    </location>
</feature>
<organism evidence="11 12">
    <name type="scientific">Rugosimonospora acidiphila</name>
    <dbReference type="NCBI Taxonomy" id="556531"/>
    <lineage>
        <taxon>Bacteria</taxon>
        <taxon>Bacillati</taxon>
        <taxon>Actinomycetota</taxon>
        <taxon>Actinomycetes</taxon>
        <taxon>Micromonosporales</taxon>
        <taxon>Micromonosporaceae</taxon>
        <taxon>Rugosimonospora</taxon>
    </lineage>
</organism>
<keyword evidence="9" id="KW-0812">Transmembrane</keyword>
<comment type="caution">
    <text evidence="11">The sequence shown here is derived from an EMBL/GenBank/DDBJ whole genome shotgun (WGS) entry which is preliminary data.</text>
</comment>
<dbReference type="GO" id="GO:0016301">
    <property type="term" value="F:kinase activity"/>
    <property type="evidence" value="ECO:0007669"/>
    <property type="project" value="UniProtKB-KW"/>
</dbReference>
<keyword evidence="5" id="KW-0547">Nucleotide-binding</keyword>
<feature type="transmembrane region" description="Helical" evidence="9">
    <location>
        <begin position="143"/>
        <end position="160"/>
    </location>
</feature>
<dbReference type="InterPro" id="IPR003594">
    <property type="entry name" value="HATPase_dom"/>
</dbReference>
<feature type="transmembrane region" description="Helical" evidence="9">
    <location>
        <begin position="49"/>
        <end position="67"/>
    </location>
</feature>
<keyword evidence="6 11" id="KW-0418">Kinase</keyword>
<keyword evidence="12" id="KW-1185">Reference proteome</keyword>
<comment type="catalytic activity">
    <reaction evidence="1">
        <text>ATP + protein L-histidine = ADP + protein N-phospho-L-histidine.</text>
        <dbReference type="EC" id="2.7.13.3"/>
    </reaction>
</comment>
<keyword evidence="3" id="KW-0597">Phosphoprotein</keyword>
<protein>
    <recommendedName>
        <fullName evidence="2">histidine kinase</fullName>
        <ecNumber evidence="2">2.7.13.3</ecNumber>
    </recommendedName>
</protein>
<dbReference type="SMART" id="SM00387">
    <property type="entry name" value="HATPase_c"/>
    <property type="match status" value="1"/>
</dbReference>
<dbReference type="Proteomes" id="UP001501570">
    <property type="component" value="Unassembled WGS sequence"/>
</dbReference>
<name>A0ABP9RR80_9ACTN</name>
<dbReference type="Gene3D" id="1.20.5.1930">
    <property type="match status" value="1"/>
</dbReference>
<dbReference type="PANTHER" id="PTHR24421">
    <property type="entry name" value="NITRATE/NITRITE SENSOR PROTEIN NARX-RELATED"/>
    <property type="match status" value="1"/>
</dbReference>
<evidence type="ECO:0000256" key="9">
    <source>
        <dbReference type="SAM" id="Phobius"/>
    </source>
</evidence>
<evidence type="ECO:0000313" key="11">
    <source>
        <dbReference type="EMBL" id="GAA5184441.1"/>
    </source>
</evidence>
<evidence type="ECO:0000256" key="7">
    <source>
        <dbReference type="ARBA" id="ARBA00022840"/>
    </source>
</evidence>
<evidence type="ECO:0000313" key="12">
    <source>
        <dbReference type="Proteomes" id="UP001501570"/>
    </source>
</evidence>
<dbReference type="EC" id="2.7.13.3" evidence="2"/>
<keyword evidence="9" id="KW-1133">Transmembrane helix</keyword>
<dbReference type="InterPro" id="IPR011712">
    <property type="entry name" value="Sig_transdc_His_kin_sub3_dim/P"/>
</dbReference>
<dbReference type="Pfam" id="PF02518">
    <property type="entry name" value="HATPase_c"/>
    <property type="match status" value="1"/>
</dbReference>
<evidence type="ECO:0000256" key="5">
    <source>
        <dbReference type="ARBA" id="ARBA00022741"/>
    </source>
</evidence>